<dbReference type="InterPro" id="IPR011990">
    <property type="entry name" value="TPR-like_helical_dom_sf"/>
</dbReference>
<comment type="caution">
    <text evidence="4">The sequence shown here is derived from an EMBL/GenBank/DDBJ whole genome shotgun (WGS) entry which is preliminary data.</text>
</comment>
<evidence type="ECO:0000256" key="2">
    <source>
        <dbReference type="ARBA" id="ARBA00022737"/>
    </source>
</evidence>
<dbReference type="Pfam" id="PF01535">
    <property type="entry name" value="PPR"/>
    <property type="match status" value="2"/>
</dbReference>
<dbReference type="NCBIfam" id="TIGR00756">
    <property type="entry name" value="PPR"/>
    <property type="match status" value="4"/>
</dbReference>
<feature type="repeat" description="PPR" evidence="3">
    <location>
        <begin position="199"/>
        <end position="229"/>
    </location>
</feature>
<dbReference type="OrthoDB" id="185373at2759"/>
<protein>
    <recommendedName>
        <fullName evidence="6">Pentatricopeptide repeat-containing protein</fullName>
    </recommendedName>
</protein>
<evidence type="ECO:0000313" key="5">
    <source>
        <dbReference type="Proteomes" id="UP000541444"/>
    </source>
</evidence>
<comment type="similarity">
    <text evidence="1">Belongs to the PPR family. P subfamily.</text>
</comment>
<reference evidence="4 5" key="1">
    <citation type="journal article" date="2020" name="IScience">
        <title>Genome Sequencing of the Endangered Kingdonia uniflora (Circaeasteraceae, Ranunculales) Reveals Potential Mechanisms of Evolutionary Specialization.</title>
        <authorList>
            <person name="Sun Y."/>
            <person name="Deng T."/>
            <person name="Zhang A."/>
            <person name="Moore M.J."/>
            <person name="Landis J.B."/>
            <person name="Lin N."/>
            <person name="Zhang H."/>
            <person name="Zhang X."/>
            <person name="Huang J."/>
            <person name="Zhang X."/>
            <person name="Sun H."/>
            <person name="Wang H."/>
        </authorList>
    </citation>
    <scope>NUCLEOTIDE SEQUENCE [LARGE SCALE GENOMIC DNA]</scope>
    <source>
        <strain evidence="4">TB1705</strain>
        <tissue evidence="4">Leaf</tissue>
    </source>
</reference>
<proteinExistence type="inferred from homology"/>
<keyword evidence="5" id="KW-1185">Reference proteome</keyword>
<organism evidence="4 5">
    <name type="scientific">Kingdonia uniflora</name>
    <dbReference type="NCBI Taxonomy" id="39325"/>
    <lineage>
        <taxon>Eukaryota</taxon>
        <taxon>Viridiplantae</taxon>
        <taxon>Streptophyta</taxon>
        <taxon>Embryophyta</taxon>
        <taxon>Tracheophyta</taxon>
        <taxon>Spermatophyta</taxon>
        <taxon>Magnoliopsida</taxon>
        <taxon>Ranunculales</taxon>
        <taxon>Circaeasteraceae</taxon>
        <taxon>Kingdonia</taxon>
    </lineage>
</organism>
<dbReference type="Pfam" id="PF13812">
    <property type="entry name" value="PPR_3"/>
    <property type="match status" value="1"/>
</dbReference>
<name>A0A7J7MM44_9MAGN</name>
<dbReference type="Gene3D" id="1.25.40.10">
    <property type="entry name" value="Tetratricopeptide repeat domain"/>
    <property type="match status" value="4"/>
</dbReference>
<feature type="repeat" description="PPR" evidence="3">
    <location>
        <begin position="303"/>
        <end position="337"/>
    </location>
</feature>
<dbReference type="AlphaFoldDB" id="A0A7J7MM44"/>
<gene>
    <name evidence="4" type="ORF">GIB67_039205</name>
</gene>
<feature type="repeat" description="PPR" evidence="3">
    <location>
        <begin position="91"/>
        <end position="126"/>
    </location>
</feature>
<evidence type="ECO:0008006" key="6">
    <source>
        <dbReference type="Google" id="ProtNLM"/>
    </source>
</evidence>
<evidence type="ECO:0000313" key="4">
    <source>
        <dbReference type="EMBL" id="KAF6155874.1"/>
    </source>
</evidence>
<dbReference type="EMBL" id="JACGCM010001398">
    <property type="protein sequence ID" value="KAF6155874.1"/>
    <property type="molecule type" value="Genomic_DNA"/>
</dbReference>
<evidence type="ECO:0000256" key="3">
    <source>
        <dbReference type="PROSITE-ProRule" id="PRU00708"/>
    </source>
</evidence>
<dbReference type="PANTHER" id="PTHR46128">
    <property type="entry name" value="MITOCHONDRIAL GROUP I INTRON SPLICING FACTOR CCM1"/>
    <property type="match status" value="1"/>
</dbReference>
<feature type="repeat" description="PPR" evidence="3">
    <location>
        <begin position="127"/>
        <end position="161"/>
    </location>
</feature>
<dbReference type="PROSITE" id="PS51375">
    <property type="entry name" value="PPR"/>
    <property type="match status" value="5"/>
</dbReference>
<sequence>MKRFEQLDQVFDEMLKREGVVDERTFAVLMHRYASAHKLKGAIKMFYRRREFGLEVDSAAFQTLLLALCRYKHVEEAESLFHEKIEEFPPDIKTLNIILNGWCVLGNVREAKRFWKDVVSYRRCKPDIFTYGIFINALTKAGKLGSALKLFRGMWKKGFTLTPDVAICNCIIDALCFKKRIPEALDIFGKMNERGCSPNVVTYNSLIKHLCHIQRMEKVYKLLEEMEQMKGSCEPNSVTYNYLLKSMKKPKDVFELLERMETYGCKVTSDTYNLILKLFMYWNHADGIRSTWIEMEKNGVGPDQRSFTIMVHGLYKQGKKEEALWHFNEMKTKGIIPEPRTILLMKDIETTMKKRERERGNKCEVVVINCNS</sequence>
<accession>A0A7J7MM44</accession>
<dbReference type="InterPro" id="IPR002885">
    <property type="entry name" value="PPR_rpt"/>
</dbReference>
<dbReference type="Pfam" id="PF13041">
    <property type="entry name" value="PPR_2"/>
    <property type="match status" value="2"/>
</dbReference>
<dbReference type="InterPro" id="IPR050872">
    <property type="entry name" value="PPR_P_subfamily"/>
</dbReference>
<dbReference type="PANTHER" id="PTHR46128:SF73">
    <property type="entry name" value="CRIB DOMAIN-CONTAINING PROTEIN"/>
    <property type="match status" value="1"/>
</dbReference>
<evidence type="ECO:0000256" key="1">
    <source>
        <dbReference type="ARBA" id="ARBA00007626"/>
    </source>
</evidence>
<dbReference type="Proteomes" id="UP000541444">
    <property type="component" value="Unassembled WGS sequence"/>
</dbReference>
<feature type="repeat" description="PPR" evidence="3">
    <location>
        <begin position="164"/>
        <end position="198"/>
    </location>
</feature>
<keyword evidence="2" id="KW-0677">Repeat</keyword>